<evidence type="ECO:0008006" key="4">
    <source>
        <dbReference type="Google" id="ProtNLM"/>
    </source>
</evidence>
<dbReference type="EMBL" id="BAABLV010000041">
    <property type="protein sequence ID" value="GAA4906655.1"/>
    <property type="molecule type" value="Genomic_DNA"/>
</dbReference>
<dbReference type="RefSeq" id="WP_345583874.1">
    <property type="nucleotide sequence ID" value="NZ_BAABLV010000041.1"/>
</dbReference>
<dbReference type="Proteomes" id="UP001501521">
    <property type="component" value="Unassembled WGS sequence"/>
</dbReference>
<sequence>MNVIWLALEGGGQVLLAGLILGAGLPAIFSLGIRALSYGAHQNVDDHTPHPFAKVVAGLAFGIVVLAIALGISVIVSHGMGYELSFANIYPTFVPR</sequence>
<keyword evidence="1" id="KW-0812">Transmembrane</keyword>
<gene>
    <name evidence="2" type="ORF">GCM10025789_27600</name>
</gene>
<feature type="transmembrane region" description="Helical" evidence="1">
    <location>
        <begin position="55"/>
        <end position="76"/>
    </location>
</feature>
<organism evidence="2 3">
    <name type="scientific">Tessaracoccus lubricantis</name>
    <dbReference type="NCBI Taxonomy" id="545543"/>
    <lineage>
        <taxon>Bacteria</taxon>
        <taxon>Bacillati</taxon>
        <taxon>Actinomycetota</taxon>
        <taxon>Actinomycetes</taxon>
        <taxon>Propionibacteriales</taxon>
        <taxon>Propionibacteriaceae</taxon>
        <taxon>Tessaracoccus</taxon>
    </lineage>
</organism>
<accession>A0ABP9FLM5</accession>
<evidence type="ECO:0000313" key="3">
    <source>
        <dbReference type="Proteomes" id="UP001501521"/>
    </source>
</evidence>
<reference evidence="3" key="1">
    <citation type="journal article" date="2019" name="Int. J. Syst. Evol. Microbiol.">
        <title>The Global Catalogue of Microorganisms (GCM) 10K type strain sequencing project: providing services to taxonomists for standard genome sequencing and annotation.</title>
        <authorList>
            <consortium name="The Broad Institute Genomics Platform"/>
            <consortium name="The Broad Institute Genome Sequencing Center for Infectious Disease"/>
            <person name="Wu L."/>
            <person name="Ma J."/>
        </authorList>
    </citation>
    <scope>NUCLEOTIDE SEQUENCE [LARGE SCALE GENOMIC DNA]</scope>
    <source>
        <strain evidence="3">JCM 19125</strain>
    </source>
</reference>
<evidence type="ECO:0000313" key="2">
    <source>
        <dbReference type="EMBL" id="GAA4906655.1"/>
    </source>
</evidence>
<feature type="transmembrane region" description="Helical" evidence="1">
    <location>
        <begin position="12"/>
        <end position="35"/>
    </location>
</feature>
<keyword evidence="1" id="KW-0472">Membrane</keyword>
<protein>
    <recommendedName>
        <fullName evidence="4">DUF4190 domain-containing protein</fullName>
    </recommendedName>
</protein>
<name>A0ABP9FLM5_9ACTN</name>
<proteinExistence type="predicted"/>
<evidence type="ECO:0000256" key="1">
    <source>
        <dbReference type="SAM" id="Phobius"/>
    </source>
</evidence>
<keyword evidence="3" id="KW-1185">Reference proteome</keyword>
<keyword evidence="1" id="KW-1133">Transmembrane helix</keyword>
<comment type="caution">
    <text evidence="2">The sequence shown here is derived from an EMBL/GenBank/DDBJ whole genome shotgun (WGS) entry which is preliminary data.</text>
</comment>